<gene>
    <name evidence="2" type="ORF">MetfoDRAFT_0300</name>
    <name evidence="1" type="ORF">MetfoDRAFT_1550</name>
</gene>
<comment type="caution">
    <text evidence="2">The sequence shown here is derived from an EMBL/GenBank/DDBJ whole genome shotgun (WGS) entry which is preliminary data.</text>
</comment>
<evidence type="ECO:0000313" key="1">
    <source>
        <dbReference type="EMBL" id="EHP84808.1"/>
    </source>
</evidence>
<dbReference type="Proteomes" id="UP000003706">
    <property type="component" value="Unassembled WGS sequence"/>
</dbReference>
<evidence type="ECO:0000313" key="2">
    <source>
        <dbReference type="EMBL" id="EHP88803.1"/>
    </source>
</evidence>
<protein>
    <submittedName>
        <fullName evidence="2">Uncharacterized protein</fullName>
    </submittedName>
</protein>
<dbReference type="AlphaFoldDB" id="H1KWX7"/>
<reference evidence="2 3" key="1">
    <citation type="submission" date="2011-09" db="EMBL/GenBank/DDBJ databases">
        <title>The draft genome of Methanotorris formicicus Mc-S-70.</title>
        <authorList>
            <consortium name="US DOE Joint Genome Institute (JGI-PGF)"/>
            <person name="Lucas S."/>
            <person name="Han J."/>
            <person name="Lapidus A."/>
            <person name="Cheng J.-F."/>
            <person name="Goodwin L."/>
            <person name="Pitluck S."/>
            <person name="Peters L."/>
            <person name="Land M.L."/>
            <person name="Hauser L."/>
            <person name="Sieprawska-Lupa M."/>
            <person name="Takai K."/>
            <person name="Miyazaki J."/>
            <person name="Whitman W."/>
            <person name="Woyke T.J."/>
        </authorList>
    </citation>
    <scope>NUCLEOTIDE SEQUENCE [LARGE SCALE GENOMIC DNA]</scope>
    <source>
        <strain evidence="2 3">Mc-S-70</strain>
    </source>
</reference>
<evidence type="ECO:0000313" key="3">
    <source>
        <dbReference type="Proteomes" id="UP000003706"/>
    </source>
</evidence>
<accession>H1KWX7</accession>
<dbReference type="EMBL" id="AGJL01000005">
    <property type="protein sequence ID" value="EHP88803.1"/>
    <property type="molecule type" value="Genomic_DNA"/>
</dbReference>
<organism evidence="2 3">
    <name type="scientific">Methanotorris formicicus Mc-S-70</name>
    <dbReference type="NCBI Taxonomy" id="647171"/>
    <lineage>
        <taxon>Archaea</taxon>
        <taxon>Methanobacteriati</taxon>
        <taxon>Methanobacteriota</taxon>
        <taxon>Methanomada group</taxon>
        <taxon>Methanococci</taxon>
        <taxon>Methanococcales</taxon>
        <taxon>Methanocaldococcaceae</taxon>
        <taxon>Methanotorris</taxon>
    </lineage>
</organism>
<proteinExistence type="predicted"/>
<dbReference type="EMBL" id="AGJL01000045">
    <property type="protein sequence ID" value="EHP84808.1"/>
    <property type="molecule type" value="Genomic_DNA"/>
</dbReference>
<name>H1KWX7_9EURY</name>
<sequence length="70" mass="8321">MLNHKGRYKKTLKRNVYLSIDTHFEGYYGKYSETCNIIHKFKKERGSSGSYKYIVGVLHTNSFSSLLRYY</sequence>
<keyword evidence="3" id="KW-1185">Reference proteome</keyword>